<evidence type="ECO:0000313" key="2">
    <source>
        <dbReference type="EMBL" id="MRG92245.1"/>
    </source>
</evidence>
<dbReference type="AlphaFoldDB" id="A0A6N7PPX0"/>
<keyword evidence="3" id="KW-1185">Reference proteome</keyword>
<name>A0A6N7PPX0_9BACT</name>
<proteinExistence type="predicted"/>
<evidence type="ECO:0000313" key="3">
    <source>
        <dbReference type="Proteomes" id="UP000440224"/>
    </source>
</evidence>
<dbReference type="RefSeq" id="WP_153819067.1">
    <property type="nucleotide sequence ID" value="NZ_WJIE01000002.1"/>
</dbReference>
<reference evidence="2 3" key="1">
    <citation type="submission" date="2019-10" db="EMBL/GenBank/DDBJ databases">
        <title>A soil myxobacterium in the family Polyangiaceae.</title>
        <authorList>
            <person name="Li Y."/>
            <person name="Wang J."/>
        </authorList>
    </citation>
    <scope>NUCLEOTIDE SEQUENCE [LARGE SCALE GENOMIC DNA]</scope>
    <source>
        <strain evidence="2 3">DSM 14734</strain>
    </source>
</reference>
<dbReference type="OrthoDB" id="5505387at2"/>
<comment type="caution">
    <text evidence="2">The sequence shown here is derived from an EMBL/GenBank/DDBJ whole genome shotgun (WGS) entry which is preliminary data.</text>
</comment>
<gene>
    <name evidence="2" type="ORF">GF068_09925</name>
</gene>
<evidence type="ECO:0000256" key="1">
    <source>
        <dbReference type="SAM" id="MobiDB-lite"/>
    </source>
</evidence>
<organism evidence="2 3">
    <name type="scientific">Polyangium spumosum</name>
    <dbReference type="NCBI Taxonomy" id="889282"/>
    <lineage>
        <taxon>Bacteria</taxon>
        <taxon>Pseudomonadati</taxon>
        <taxon>Myxococcota</taxon>
        <taxon>Polyangia</taxon>
        <taxon>Polyangiales</taxon>
        <taxon>Polyangiaceae</taxon>
        <taxon>Polyangium</taxon>
    </lineage>
</organism>
<accession>A0A6N7PPX0</accession>
<feature type="region of interest" description="Disordered" evidence="1">
    <location>
        <begin position="235"/>
        <end position="255"/>
    </location>
</feature>
<dbReference type="Proteomes" id="UP000440224">
    <property type="component" value="Unassembled WGS sequence"/>
</dbReference>
<dbReference type="EMBL" id="WJIE01000002">
    <property type="protein sequence ID" value="MRG92245.1"/>
    <property type="molecule type" value="Genomic_DNA"/>
</dbReference>
<sequence length="255" mass="26923">MPAHSFAHVPEEGFLAFAPLLSEGPWATIDTTSYDGAGQSAAKSLCDAPALVISKLRIARALAELGAARGGADVAKEADTSWDGTQKRLGALLLAASHDPNAEKRAAAARLQKAFLRGTGTGQTKLRYQQEVDFGRTQLELTKEPQHTADITLLDLEGVFGEIQQSTDALADAIGHGEGTGRRPSERRRAAVAACASTFTTVADALAWTQKYGTADDLPRTQALLESLFALAKRYPAPSSGTTTQPPTVEPPKEG</sequence>
<protein>
    <submittedName>
        <fullName evidence="2">Uncharacterized protein</fullName>
    </submittedName>
</protein>